<keyword evidence="1 13" id="KW-0540">Nuclease</keyword>
<sequence>MAINWTKEQKAVIESRNRNLLVSAAAGSGKTAVLVERIIRMITEGKNPLDIDQLLVMTFTKAAADEMRERVLLAVDEKLKEDPENSHLQMQAAMIPYARITTIDSFCLGIIREHYNRLDIDPAFRVGDEGELLLLRGSVMEQMLEDYYEAGDEEFSRFVETYATGKSDRGIEDHIMAVYNFSGSNPWPEEWLTACETELENCEEERLMETEWMHFLMWDVAMQTGELCAQLEEAVTVCEEENGPAAYIPMLTSDLRMLREIGKAEDYASLNELLGCAAFDRLASVRSKDIDADKKAFVTGCRDRVKKAVGKLRDLYCFESMETVVRDMRGTAGAVRMLLKLAGEFNDRYQAAKQEKNLVDFGDLEHYALEVLLEKPDGESEECAGDSMADSLDASGRRPSAVADELSRQFEEILVDEYQDSNDVQETLIHAISRERFGTPNVFMVGDVKQSIYKFRLARPELFLKKYESYPREEGLYQTIELHQNFRSRDSVLSGINEVFYQIMTKGLGGILYTEDAALHPGAVFEPTEETVGGKLELHLVNTGGIQLKQLETESDALDYTSREMEARLIVSRMKELVNPETGLKIWDKKEKRYRTACYGDMVILLRSLSGFAEDFVNILMNEGIPAYAERRTGYFTAIEVETVLCFLSVIDNPMQDIPLAAVLKSPMVGASDEDLARLMAVFKRTAKKGQDRGIYGAWLYYLENCPEEEREEGLYRKLALFFDELAEYRRMTGYLSIHELLYVIYENTGYYDYVAAMPAGDARQANLDMLVEKASAYEKTSYSGLFHFIRYIEKLKKYDTDFGEAALAGDGNTVRILSIHKSKGLEFPIVFLAGMGKKFNKQDLYGKILIDPDLGIATDYLDLDLRVKTSTLKKNVLRRRLELEALGEELRVLYVAMTRAKEKLIMTGTDRYLDKKLERFSDIKRTAGQIPFTILSTADSFLDWLLMSLSGKLSESALLSEAGVETGLMTVREYSVADLVGVEIEHQAEKKLSKEELLNFDCSRVYDEAYAAGISAAFSYHYPHTADIGLHTKLSVSELKKQGQMVDEEESTFLPAIPAFLMEENGKKEQGGGAFRGTAYHRALELLEFPAMKALADVETALETFHREKYMDEESLALLDAGIIWNFLSSPLGRRMSAAQSKGLLHKEQQFVIGIPAREMEVCDSGELVLIQGIIDAYMEEGDGLVLIDYKTDHVVKGHESLLTERYGIQLEYYKRALEQMTGKRVLEKIIYSLTLQEEIVIE</sequence>
<keyword evidence="10 13" id="KW-0413">Isomerase</keyword>
<evidence type="ECO:0000313" key="15">
    <source>
        <dbReference type="Proteomes" id="UP001055091"/>
    </source>
</evidence>
<dbReference type="EC" id="3.1.-.-" evidence="13"/>
<dbReference type="Proteomes" id="UP001055091">
    <property type="component" value="Unassembled WGS sequence"/>
</dbReference>
<dbReference type="Gene3D" id="3.90.320.10">
    <property type="match status" value="1"/>
</dbReference>
<evidence type="ECO:0000256" key="7">
    <source>
        <dbReference type="ARBA" id="ARBA00022840"/>
    </source>
</evidence>
<dbReference type="GO" id="GO:0043138">
    <property type="term" value="F:3'-5' DNA helicase activity"/>
    <property type="evidence" value="ECO:0007669"/>
    <property type="project" value="UniProtKB-UniRule"/>
</dbReference>
<dbReference type="GO" id="GO:0003690">
    <property type="term" value="F:double-stranded DNA binding"/>
    <property type="evidence" value="ECO:0007669"/>
    <property type="project" value="UniProtKB-UniRule"/>
</dbReference>
<evidence type="ECO:0000313" key="14">
    <source>
        <dbReference type="EMBL" id="GKH02180.1"/>
    </source>
</evidence>
<evidence type="ECO:0000256" key="10">
    <source>
        <dbReference type="ARBA" id="ARBA00023235"/>
    </source>
</evidence>
<evidence type="ECO:0000256" key="4">
    <source>
        <dbReference type="ARBA" id="ARBA00022801"/>
    </source>
</evidence>
<dbReference type="InterPro" id="IPR014016">
    <property type="entry name" value="UvrD-like_ATP-bd"/>
</dbReference>
<keyword evidence="3 13" id="KW-0227">DNA damage</keyword>
<dbReference type="RefSeq" id="WP_118042379.1">
    <property type="nucleotide sequence ID" value="NZ_BQNJ01000002.1"/>
</dbReference>
<dbReference type="InterPro" id="IPR014152">
    <property type="entry name" value="AddA"/>
</dbReference>
<dbReference type="Pfam" id="PF12705">
    <property type="entry name" value="PDDEXK_1"/>
    <property type="match status" value="1"/>
</dbReference>
<evidence type="ECO:0000256" key="3">
    <source>
        <dbReference type="ARBA" id="ARBA00022763"/>
    </source>
</evidence>
<dbReference type="InterPro" id="IPR038726">
    <property type="entry name" value="PDDEXK_AddAB-type"/>
</dbReference>
<dbReference type="PANTHER" id="PTHR11070:SF48">
    <property type="entry name" value="ATP-DEPENDENT HELICASE_NUCLEASE SUBUNIT A"/>
    <property type="match status" value="1"/>
</dbReference>
<dbReference type="InterPro" id="IPR000212">
    <property type="entry name" value="DNA_helicase_UvrD/REP"/>
</dbReference>
<evidence type="ECO:0000256" key="12">
    <source>
        <dbReference type="ARBA" id="ARBA00048988"/>
    </source>
</evidence>
<keyword evidence="2 13" id="KW-0547">Nucleotide-binding</keyword>
<reference evidence="14" key="1">
    <citation type="submission" date="2022-01" db="EMBL/GenBank/DDBJ databases">
        <title>Novel bile acid biosynthetic pathways are enriched in the microbiome of centenarians.</title>
        <authorList>
            <person name="Sato Y."/>
            <person name="Atarashi K."/>
            <person name="Plichta R.D."/>
            <person name="Arai Y."/>
            <person name="Sasajima S."/>
            <person name="Kearney M.S."/>
            <person name="Suda W."/>
            <person name="Takeshita K."/>
            <person name="Sasaki T."/>
            <person name="Okamoto S."/>
            <person name="Skelly N.A."/>
            <person name="Okamura Y."/>
            <person name="Vlamakis H."/>
            <person name="Li Y."/>
            <person name="Tanoue T."/>
            <person name="Takei H."/>
            <person name="Nittono H."/>
            <person name="Narushima S."/>
            <person name="Irie J."/>
            <person name="Itoh H."/>
            <person name="Moriya K."/>
            <person name="Sugiura Y."/>
            <person name="Suematsu M."/>
            <person name="Moritoki N."/>
            <person name="Shibata S."/>
            <person name="Littman R.D."/>
            <person name="Fischbach A.M."/>
            <person name="Uwamino Y."/>
            <person name="Inoue T."/>
            <person name="Honda A."/>
            <person name="Hattori M."/>
            <person name="Murai T."/>
            <person name="Xavier J.R."/>
            <person name="Hirose N."/>
            <person name="Honda K."/>
        </authorList>
    </citation>
    <scope>NUCLEOTIDE SEQUENCE</scope>
    <source>
        <strain evidence="14">CE91-St55</strain>
    </source>
</reference>
<protein>
    <recommendedName>
        <fullName evidence="13">ATP-dependent helicase/nuclease subunit A</fullName>
        <ecNumber evidence="13">3.1.-.-</ecNumber>
        <ecNumber evidence="13">5.6.2.4</ecNumber>
    </recommendedName>
    <alternativeName>
        <fullName evidence="13">ATP-dependent helicase/nuclease AddA</fullName>
    </alternativeName>
    <alternativeName>
        <fullName evidence="13">DNA 3'-5' helicase AddA</fullName>
    </alternativeName>
</protein>
<keyword evidence="9 13" id="KW-0234">DNA repair</keyword>
<evidence type="ECO:0000256" key="5">
    <source>
        <dbReference type="ARBA" id="ARBA00022806"/>
    </source>
</evidence>
<dbReference type="EC" id="5.6.2.4" evidence="13"/>
<proteinExistence type="inferred from homology"/>
<dbReference type="Pfam" id="PF00580">
    <property type="entry name" value="UvrD-helicase"/>
    <property type="match status" value="1"/>
</dbReference>
<keyword evidence="5 13" id="KW-0347">Helicase</keyword>
<comment type="similarity">
    <text evidence="13">Belongs to the helicase family. AddA subfamily.</text>
</comment>
<comment type="caution">
    <text evidence="14">The sequence shown here is derived from an EMBL/GenBank/DDBJ whole genome shotgun (WGS) entry which is preliminary data.</text>
</comment>
<comment type="subunit">
    <text evidence="13">Heterodimer of AddA and AddB/RexB.</text>
</comment>
<name>A0A413X7M9_9FIRM</name>
<dbReference type="SUPFAM" id="SSF52980">
    <property type="entry name" value="Restriction endonuclease-like"/>
    <property type="match status" value="1"/>
</dbReference>
<dbReference type="Pfam" id="PF13361">
    <property type="entry name" value="UvrD_C"/>
    <property type="match status" value="1"/>
</dbReference>
<comment type="function">
    <text evidence="13">The heterodimer acts as both an ATP-dependent DNA helicase and an ATP-dependent, dual-direction single-stranded exonuclease. Recognizes the chi site generating a DNA molecule suitable for the initiation of homologous recombination. The AddA nuclease domain is required for chi fragment generation; this subunit has the helicase and 3' -&gt; 5' nuclease activities.</text>
</comment>
<accession>A0A413X7M9</accession>
<dbReference type="NCBIfam" id="TIGR02785">
    <property type="entry name" value="addA_Gpos"/>
    <property type="match status" value="1"/>
</dbReference>
<dbReference type="Gene3D" id="6.10.250.2380">
    <property type="match status" value="1"/>
</dbReference>
<dbReference type="GO" id="GO:0005524">
    <property type="term" value="F:ATP binding"/>
    <property type="evidence" value="ECO:0007669"/>
    <property type="project" value="UniProtKB-UniRule"/>
</dbReference>
<comment type="catalytic activity">
    <reaction evidence="12 13">
        <text>ATP + H2O = ADP + phosphate + H(+)</text>
        <dbReference type="Rhea" id="RHEA:13065"/>
        <dbReference type="ChEBI" id="CHEBI:15377"/>
        <dbReference type="ChEBI" id="CHEBI:15378"/>
        <dbReference type="ChEBI" id="CHEBI:30616"/>
        <dbReference type="ChEBI" id="CHEBI:43474"/>
        <dbReference type="ChEBI" id="CHEBI:456216"/>
        <dbReference type="EC" id="5.6.2.4"/>
    </reaction>
</comment>
<keyword evidence="7 13" id="KW-0067">ATP-binding</keyword>
<dbReference type="HAMAP" id="MF_01451">
    <property type="entry name" value="AddA"/>
    <property type="match status" value="1"/>
</dbReference>
<dbReference type="InterPro" id="IPR027417">
    <property type="entry name" value="P-loop_NTPase"/>
</dbReference>
<dbReference type="PROSITE" id="PS51198">
    <property type="entry name" value="UVRD_HELICASE_ATP_BIND"/>
    <property type="match status" value="1"/>
</dbReference>
<keyword evidence="4 13" id="KW-0378">Hydrolase</keyword>
<dbReference type="EMBL" id="BQNJ01000002">
    <property type="protein sequence ID" value="GKH02180.1"/>
    <property type="molecule type" value="Genomic_DNA"/>
</dbReference>
<dbReference type="AlphaFoldDB" id="A0A413X7M9"/>
<evidence type="ECO:0000256" key="9">
    <source>
        <dbReference type="ARBA" id="ARBA00023204"/>
    </source>
</evidence>
<dbReference type="GO" id="GO:0000724">
    <property type="term" value="P:double-strand break repair via homologous recombination"/>
    <property type="evidence" value="ECO:0007669"/>
    <property type="project" value="UniProtKB-UniRule"/>
</dbReference>
<evidence type="ECO:0000256" key="8">
    <source>
        <dbReference type="ARBA" id="ARBA00023125"/>
    </source>
</evidence>
<dbReference type="GO" id="GO:0008408">
    <property type="term" value="F:3'-5' exonuclease activity"/>
    <property type="evidence" value="ECO:0007669"/>
    <property type="project" value="UniProtKB-UniRule"/>
</dbReference>
<organism evidence="14 15">
    <name type="scientific">Hungatella hathewayi</name>
    <dbReference type="NCBI Taxonomy" id="154046"/>
    <lineage>
        <taxon>Bacteria</taxon>
        <taxon>Bacillati</taxon>
        <taxon>Bacillota</taxon>
        <taxon>Clostridia</taxon>
        <taxon>Lachnospirales</taxon>
        <taxon>Lachnospiraceae</taxon>
        <taxon>Hungatella</taxon>
    </lineage>
</organism>
<keyword evidence="6 13" id="KW-0269">Exonuclease</keyword>
<dbReference type="GO" id="GO:0033202">
    <property type="term" value="C:DNA helicase complex"/>
    <property type="evidence" value="ECO:0007669"/>
    <property type="project" value="TreeGrafter"/>
</dbReference>
<evidence type="ECO:0000256" key="13">
    <source>
        <dbReference type="HAMAP-Rule" id="MF_01451"/>
    </source>
</evidence>
<keyword evidence="8 13" id="KW-0238">DNA-binding</keyword>
<evidence type="ECO:0000256" key="1">
    <source>
        <dbReference type="ARBA" id="ARBA00022722"/>
    </source>
</evidence>
<dbReference type="InterPro" id="IPR014017">
    <property type="entry name" value="DNA_helicase_UvrD-like_C"/>
</dbReference>
<dbReference type="GO" id="GO:0005829">
    <property type="term" value="C:cytosol"/>
    <property type="evidence" value="ECO:0007669"/>
    <property type="project" value="TreeGrafter"/>
</dbReference>
<evidence type="ECO:0000256" key="2">
    <source>
        <dbReference type="ARBA" id="ARBA00022741"/>
    </source>
</evidence>
<evidence type="ECO:0000256" key="6">
    <source>
        <dbReference type="ARBA" id="ARBA00022839"/>
    </source>
</evidence>
<dbReference type="Gene3D" id="3.40.50.300">
    <property type="entry name" value="P-loop containing nucleotide triphosphate hydrolases"/>
    <property type="match status" value="4"/>
</dbReference>
<dbReference type="InterPro" id="IPR011335">
    <property type="entry name" value="Restrct_endonuc-II-like"/>
</dbReference>
<comment type="cofactor">
    <cofactor evidence="13">
        <name>Mg(2+)</name>
        <dbReference type="ChEBI" id="CHEBI:18420"/>
    </cofactor>
</comment>
<gene>
    <name evidence="13 14" type="primary">addA</name>
    <name evidence="14" type="ORF">CE91St55_41610</name>
</gene>
<dbReference type="InterPro" id="IPR011604">
    <property type="entry name" value="PDDEXK-like_dom_sf"/>
</dbReference>
<dbReference type="PROSITE" id="PS51217">
    <property type="entry name" value="UVRD_HELICASE_CTER"/>
    <property type="match status" value="1"/>
</dbReference>
<dbReference type="SUPFAM" id="SSF52540">
    <property type="entry name" value="P-loop containing nucleoside triphosphate hydrolases"/>
    <property type="match status" value="1"/>
</dbReference>
<comment type="catalytic activity">
    <reaction evidence="11 13">
        <text>Couples ATP hydrolysis with the unwinding of duplex DNA by translocating in the 3'-5' direction.</text>
        <dbReference type="EC" id="5.6.2.4"/>
    </reaction>
</comment>
<evidence type="ECO:0000256" key="11">
    <source>
        <dbReference type="ARBA" id="ARBA00034617"/>
    </source>
</evidence>
<dbReference type="PANTHER" id="PTHR11070">
    <property type="entry name" value="UVRD / RECB / PCRA DNA HELICASE FAMILY MEMBER"/>
    <property type="match status" value="1"/>
</dbReference>